<evidence type="ECO:0000313" key="9">
    <source>
        <dbReference type="Proteomes" id="UP000050497"/>
    </source>
</evidence>
<dbReference type="PANTHER" id="PTHR32089">
    <property type="entry name" value="METHYL-ACCEPTING CHEMOTAXIS PROTEIN MCPB"/>
    <property type="match status" value="1"/>
</dbReference>
<accession>A0A0P8A273</accession>
<feature type="transmembrane region" description="Helical" evidence="4">
    <location>
        <begin position="26"/>
        <end position="44"/>
    </location>
</feature>
<keyword evidence="1 3" id="KW-0807">Transducer</keyword>
<evidence type="ECO:0000259" key="5">
    <source>
        <dbReference type="PROSITE" id="PS50111"/>
    </source>
</evidence>
<evidence type="ECO:0000313" key="7">
    <source>
        <dbReference type="EMBL" id="KPQ09262.1"/>
    </source>
</evidence>
<evidence type="ECO:0000256" key="2">
    <source>
        <dbReference type="ARBA" id="ARBA00029447"/>
    </source>
</evidence>
<reference evidence="8 10" key="2">
    <citation type="submission" date="2016-08" db="EMBL/GenBank/DDBJ databases">
        <authorList>
            <person name="Varghese N."/>
            <person name="Submissions Spin"/>
        </authorList>
    </citation>
    <scope>NUCLEOTIDE SEQUENCE [LARGE SCALE GENOMIC DNA]</scope>
    <source>
        <strain evidence="8 10">HL-109</strain>
    </source>
</reference>
<feature type="domain" description="HAMP" evidence="6">
    <location>
        <begin position="360"/>
        <end position="413"/>
    </location>
</feature>
<feature type="domain" description="Methyl-accepting transducer" evidence="5">
    <location>
        <begin position="428"/>
        <end position="689"/>
    </location>
</feature>
<evidence type="ECO:0000313" key="10">
    <source>
        <dbReference type="Proteomes" id="UP000182800"/>
    </source>
</evidence>
<organism evidence="7 9">
    <name type="scientific">Saliniramus fredricksonii</name>
    <dbReference type="NCBI Taxonomy" id="1653334"/>
    <lineage>
        <taxon>Bacteria</taxon>
        <taxon>Pseudomonadati</taxon>
        <taxon>Pseudomonadota</taxon>
        <taxon>Alphaproteobacteria</taxon>
        <taxon>Hyphomicrobiales</taxon>
        <taxon>Salinarimonadaceae</taxon>
        <taxon>Saliniramus</taxon>
    </lineage>
</organism>
<dbReference type="PROSITE" id="PS50111">
    <property type="entry name" value="CHEMOTAXIS_TRANSDUC_2"/>
    <property type="match status" value="1"/>
</dbReference>
<dbReference type="Gene3D" id="6.10.340.10">
    <property type="match status" value="1"/>
</dbReference>
<proteinExistence type="inferred from homology"/>
<dbReference type="PATRIC" id="fig|1653334.4.peg.828"/>
<dbReference type="GO" id="GO:0016020">
    <property type="term" value="C:membrane"/>
    <property type="evidence" value="ECO:0007669"/>
    <property type="project" value="InterPro"/>
</dbReference>
<comment type="caution">
    <text evidence="7">The sequence shown here is derived from an EMBL/GenBank/DDBJ whole genome shotgun (WGS) entry which is preliminary data.</text>
</comment>
<evidence type="ECO:0000256" key="1">
    <source>
        <dbReference type="ARBA" id="ARBA00023224"/>
    </source>
</evidence>
<evidence type="ECO:0000256" key="3">
    <source>
        <dbReference type="PROSITE-ProRule" id="PRU00284"/>
    </source>
</evidence>
<dbReference type="GO" id="GO:0007165">
    <property type="term" value="P:signal transduction"/>
    <property type="evidence" value="ECO:0007669"/>
    <property type="project" value="UniProtKB-KW"/>
</dbReference>
<dbReference type="PROSITE" id="PS50885">
    <property type="entry name" value="HAMP"/>
    <property type="match status" value="1"/>
</dbReference>
<evidence type="ECO:0000256" key="4">
    <source>
        <dbReference type="SAM" id="Phobius"/>
    </source>
</evidence>
<dbReference type="Pfam" id="PF00015">
    <property type="entry name" value="MCPsignal"/>
    <property type="match status" value="1"/>
</dbReference>
<dbReference type="PANTHER" id="PTHR32089:SF112">
    <property type="entry name" value="LYSOZYME-LIKE PROTEIN-RELATED"/>
    <property type="match status" value="1"/>
</dbReference>
<dbReference type="InterPro" id="IPR003660">
    <property type="entry name" value="HAMP_dom"/>
</dbReference>
<dbReference type="AlphaFoldDB" id="A0A0P8A273"/>
<protein>
    <submittedName>
        <fullName evidence="7">Chemotaxis signal relay system methyl-accepting signal transducer</fullName>
    </submittedName>
    <submittedName>
        <fullName evidence="8">HAMP domain-containing protein</fullName>
    </submittedName>
</protein>
<name>A0A0P8A273_9HYPH</name>
<feature type="transmembrane region" description="Helical" evidence="4">
    <location>
        <begin position="337"/>
        <end position="358"/>
    </location>
</feature>
<comment type="similarity">
    <text evidence="2">Belongs to the methyl-accepting chemotaxis (MCP) protein family.</text>
</comment>
<dbReference type="Proteomes" id="UP000050497">
    <property type="component" value="Unassembled WGS sequence"/>
</dbReference>
<evidence type="ECO:0000313" key="8">
    <source>
        <dbReference type="EMBL" id="SCC82099.1"/>
    </source>
</evidence>
<dbReference type="SMART" id="SM00283">
    <property type="entry name" value="MA"/>
    <property type="match status" value="1"/>
</dbReference>
<dbReference type="Pfam" id="PF00672">
    <property type="entry name" value="HAMP"/>
    <property type="match status" value="1"/>
</dbReference>
<dbReference type="OrthoDB" id="3289104at2"/>
<reference evidence="7 9" key="1">
    <citation type="submission" date="2015-09" db="EMBL/GenBank/DDBJ databases">
        <title>Identification and resolution of microdiversity through metagenomic sequencing of parallel consortia.</title>
        <authorList>
            <person name="Nelson W.C."/>
            <person name="Romine M.F."/>
            <person name="Lindemann S.R."/>
        </authorList>
    </citation>
    <scope>NUCLEOTIDE SEQUENCE [LARGE SCALE GENOMIC DNA]</scope>
    <source>
        <strain evidence="7">HL-109</strain>
    </source>
</reference>
<dbReference type="InterPro" id="IPR004089">
    <property type="entry name" value="MCPsignal_dom"/>
</dbReference>
<dbReference type="Gene3D" id="1.10.287.950">
    <property type="entry name" value="Methyl-accepting chemotaxis protein"/>
    <property type="match status" value="1"/>
</dbReference>
<keyword evidence="10" id="KW-1185">Reference proteome</keyword>
<dbReference type="EMBL" id="LJSX01000031">
    <property type="protein sequence ID" value="KPQ09262.1"/>
    <property type="molecule type" value="Genomic_DNA"/>
</dbReference>
<dbReference type="SMART" id="SM00304">
    <property type="entry name" value="HAMP"/>
    <property type="match status" value="1"/>
</dbReference>
<keyword evidence="4" id="KW-1133">Transmembrane helix</keyword>
<evidence type="ECO:0000259" key="6">
    <source>
        <dbReference type="PROSITE" id="PS50885"/>
    </source>
</evidence>
<dbReference type="STRING" id="1653334.GA0071312_3075"/>
<keyword evidence="4" id="KW-0812">Transmembrane</keyword>
<dbReference type="SUPFAM" id="SSF141371">
    <property type="entry name" value="PilZ domain-like"/>
    <property type="match status" value="1"/>
</dbReference>
<dbReference type="EMBL" id="FMBM01000002">
    <property type="protein sequence ID" value="SCC82099.1"/>
    <property type="molecule type" value="Genomic_DNA"/>
</dbReference>
<keyword evidence="4" id="KW-0472">Membrane</keyword>
<dbReference type="Proteomes" id="UP000182800">
    <property type="component" value="Unassembled WGS sequence"/>
</dbReference>
<sequence length="807" mass="85734">MIICDICLEYDQNEAELMLSIRRSSLLFTGLVGLAVLVAAGFVIGQEMRRLSSATQTGNAVTALSYLNKATIEISLERSLSQVGLALPGPFPARFQDALAEQRRRSEALFAELDAHLASVALPREGELVEALGQYRQALAAIRARVDPDLRVAADERAAGGSDVIERMKATIAAINDLGDLVRPPTDSTPAAIAANDLLMQRAWIIREFGGRERTYFAIATALQQPLTSADLPEMHESHGRVLQAWGLSQSLATRAELAPAVAEAFQRMRRLYFEDYETLRQDLYAAAETADYPVDFETYFARSTEALDSAVDLVVEAAAANLALAEDLRSEARGKLWLTIALALVALGVTGMAVRYFQNRVAGRIRRATQVMQQLAAGTNDVDLSALAGADEVGDMGRALAVFRDNALARTRLESQAQTDRDKELLRQDKIESLIQRFREETAHVQEGLTVEISQLGQTSARLTRVSADASEQALEAGNASREADRHVQSVGSAAEALAGSIRDITDQAQATSGKVAHAETIADAATATVGELARGVETIGEVVALIRQVADQTNLLALNATIEAARAGEAGRGFAVVAAEVKALAGQTAAATEEISAQIAGIQSKTGDVVGSIDGIAGTIGEIADLARALAQAVAMQDEATRSIAGSISLTVSGSATVARNLDAVSGAIENARVEADQVRSVSDRVDQVAQQMARSVDAFVSGVAEDVDDRRSETRIPARDPVEIRMADAVMPARLVDVCSSGLKIAFEPHLQETGAIVPGAAVTVVWADGTRIAAQIVWASRAQAGMVSEAMSSVVERYQQLAA</sequence>
<gene>
    <name evidence="8" type="ORF">GA0071312_3075</name>
    <name evidence="7" type="ORF">HLUCCO17_15625</name>
</gene>
<dbReference type="SUPFAM" id="SSF58104">
    <property type="entry name" value="Methyl-accepting chemotaxis protein (MCP) signaling domain"/>
    <property type="match status" value="1"/>
</dbReference>